<feature type="binding site" evidence="8">
    <location>
        <position position="72"/>
    </location>
    <ligand>
        <name>GTP</name>
        <dbReference type="ChEBI" id="CHEBI:37565"/>
    </ligand>
</feature>
<feature type="binding site" evidence="8">
    <location>
        <begin position="13"/>
        <end position="15"/>
    </location>
    <ligand>
        <name>GTP</name>
        <dbReference type="ChEBI" id="CHEBI:37565"/>
    </ligand>
</feature>
<comment type="subcellular location">
    <subcellularLocation>
        <location evidence="8">Cytoplasm</location>
    </subcellularLocation>
</comment>
<comment type="function">
    <text evidence="8">Transfers a GMP moiety from GTP to Mo-molybdopterin (Mo-MPT) cofactor (Moco or molybdenum cofactor) to form Mo-molybdopterin guanine dinucleotide (Mo-MGD) cofactor.</text>
</comment>
<dbReference type="NCBIfam" id="TIGR02665">
    <property type="entry name" value="molyb_mobA"/>
    <property type="match status" value="1"/>
</dbReference>
<evidence type="ECO:0000256" key="5">
    <source>
        <dbReference type="ARBA" id="ARBA00022842"/>
    </source>
</evidence>
<dbReference type="RefSeq" id="WP_190422606.1">
    <property type="nucleotide sequence ID" value="NZ_JAAOCA010000021.1"/>
</dbReference>
<comment type="catalytic activity">
    <reaction evidence="8">
        <text>Mo-molybdopterin + GTP + H(+) = Mo-molybdopterin guanine dinucleotide + diphosphate</text>
        <dbReference type="Rhea" id="RHEA:34243"/>
        <dbReference type="ChEBI" id="CHEBI:15378"/>
        <dbReference type="ChEBI" id="CHEBI:33019"/>
        <dbReference type="ChEBI" id="CHEBI:37565"/>
        <dbReference type="ChEBI" id="CHEBI:71302"/>
        <dbReference type="ChEBI" id="CHEBI:71310"/>
        <dbReference type="EC" id="2.7.7.77"/>
    </reaction>
</comment>
<dbReference type="HAMAP" id="MF_00316">
    <property type="entry name" value="MobA"/>
    <property type="match status" value="1"/>
</dbReference>
<dbReference type="InterPro" id="IPR029044">
    <property type="entry name" value="Nucleotide-diphossugar_trans"/>
</dbReference>
<dbReference type="InterPro" id="IPR013482">
    <property type="entry name" value="Molybde_CF_guanTrfase"/>
</dbReference>
<feature type="binding site" evidence="8">
    <location>
        <position position="102"/>
    </location>
    <ligand>
        <name>Mg(2+)</name>
        <dbReference type="ChEBI" id="CHEBI:18420"/>
    </ligand>
</feature>
<keyword evidence="1 8" id="KW-0963">Cytoplasm</keyword>
<dbReference type="PANTHER" id="PTHR19136">
    <property type="entry name" value="MOLYBDENUM COFACTOR GUANYLYLTRANSFERASE"/>
    <property type="match status" value="1"/>
</dbReference>
<dbReference type="PANTHER" id="PTHR19136:SF81">
    <property type="entry name" value="MOLYBDENUM COFACTOR GUANYLYLTRANSFERASE"/>
    <property type="match status" value="1"/>
</dbReference>
<evidence type="ECO:0000313" key="10">
    <source>
        <dbReference type="EMBL" id="MBD1600350.1"/>
    </source>
</evidence>
<evidence type="ECO:0000256" key="8">
    <source>
        <dbReference type="HAMAP-Rule" id="MF_00316"/>
    </source>
</evidence>
<evidence type="ECO:0000256" key="4">
    <source>
        <dbReference type="ARBA" id="ARBA00022741"/>
    </source>
</evidence>
<keyword evidence="3 8" id="KW-0479">Metal-binding</keyword>
<keyword evidence="7 8" id="KW-0501">Molybdenum cofactor biosynthesis</keyword>
<evidence type="ECO:0000256" key="6">
    <source>
        <dbReference type="ARBA" id="ARBA00023134"/>
    </source>
</evidence>
<reference evidence="10 11" key="1">
    <citation type="journal article" date="2020" name="Insects">
        <title>Bacteria Belonging to Pseudomonas typographi sp. nov. from the Bark Beetle Ips typographus Have Genomic Potential to Aid in the Host Ecology.</title>
        <authorList>
            <person name="Peral-Aranega E."/>
            <person name="Saati-Santamaria Z."/>
            <person name="Kolarik M."/>
            <person name="Rivas R."/>
            <person name="Garcia-Fraile P."/>
        </authorList>
    </citation>
    <scope>NUCLEOTIDE SEQUENCE [LARGE SCALE GENOMIC DNA]</scope>
    <source>
        <strain evidence="10 11">CA3A</strain>
    </source>
</reference>
<dbReference type="SUPFAM" id="SSF53448">
    <property type="entry name" value="Nucleotide-diphospho-sugar transferases"/>
    <property type="match status" value="1"/>
</dbReference>
<evidence type="ECO:0000256" key="3">
    <source>
        <dbReference type="ARBA" id="ARBA00022723"/>
    </source>
</evidence>
<sequence length="193" mass="20476">MPTPPLAVSTLLLAGGQGQRVGGQDKGLLQWHGQPLISYLYQQVRPLTDDLIISCNRNESAYSRYADRLVGDAEEGFPGPMAGLLAGLAAARHPWLLVLPCDVPGVDAALLQALLGAAQRTGGSAMVRQGGQWEPLLCVMPTRLRGAFEHAWQAGERSPRRVLLAQPVAAVDCAAGDPRLANLNTLGRLEAPS</sequence>
<feature type="domain" description="MobA-like NTP transferase" evidence="9">
    <location>
        <begin position="11"/>
        <end position="165"/>
    </location>
</feature>
<keyword evidence="11" id="KW-1185">Reference proteome</keyword>
<dbReference type="EC" id="2.7.7.77" evidence="8"/>
<comment type="similarity">
    <text evidence="8">Belongs to the MobA family.</text>
</comment>
<dbReference type="Gene3D" id="3.90.550.10">
    <property type="entry name" value="Spore Coat Polysaccharide Biosynthesis Protein SpsA, Chain A"/>
    <property type="match status" value="1"/>
</dbReference>
<dbReference type="GO" id="GO:0016779">
    <property type="term" value="F:nucleotidyltransferase activity"/>
    <property type="evidence" value="ECO:0007669"/>
    <property type="project" value="UniProtKB-KW"/>
</dbReference>
<evidence type="ECO:0000313" key="11">
    <source>
        <dbReference type="Proteomes" id="UP000805841"/>
    </source>
</evidence>
<accession>A0ABR7Z4C1</accession>
<keyword evidence="4 8" id="KW-0547">Nucleotide-binding</keyword>
<protein>
    <recommendedName>
        <fullName evidence="8">Molybdenum cofactor guanylyltransferase</fullName>
        <shortName evidence="8">MoCo guanylyltransferase</shortName>
        <ecNumber evidence="8">2.7.7.77</ecNumber>
    </recommendedName>
    <alternativeName>
        <fullName evidence="8">GTP:molybdopterin guanylyltransferase</fullName>
    </alternativeName>
    <alternativeName>
        <fullName evidence="8">Mo-MPT guanylyltransferase</fullName>
    </alternativeName>
    <alternativeName>
        <fullName evidence="8">Molybdopterin guanylyltransferase</fullName>
    </alternativeName>
    <alternativeName>
        <fullName evidence="8">Molybdopterin-guanine dinucleotide synthase</fullName>
        <shortName evidence="8">MGD synthase</shortName>
    </alternativeName>
</protein>
<dbReference type="EMBL" id="JAAOCA010000021">
    <property type="protein sequence ID" value="MBD1600350.1"/>
    <property type="molecule type" value="Genomic_DNA"/>
</dbReference>
<comment type="caution">
    <text evidence="10">The sequence shown here is derived from an EMBL/GenBank/DDBJ whole genome shotgun (WGS) entry which is preliminary data.</text>
</comment>
<comment type="cofactor">
    <cofactor evidence="8">
        <name>Mg(2+)</name>
        <dbReference type="ChEBI" id="CHEBI:18420"/>
    </cofactor>
</comment>
<evidence type="ECO:0000256" key="1">
    <source>
        <dbReference type="ARBA" id="ARBA00022490"/>
    </source>
</evidence>
<feature type="binding site" evidence="8">
    <location>
        <position position="102"/>
    </location>
    <ligand>
        <name>GTP</name>
        <dbReference type="ChEBI" id="CHEBI:37565"/>
    </ligand>
</feature>
<comment type="caution">
    <text evidence="8">Lacks conserved residue(s) required for the propagation of feature annotation.</text>
</comment>
<gene>
    <name evidence="8 10" type="primary">mobA</name>
    <name evidence="10" type="ORF">HAQ05_16760</name>
</gene>
<dbReference type="InterPro" id="IPR025877">
    <property type="entry name" value="MobA-like_NTP_Trfase"/>
</dbReference>
<dbReference type="Proteomes" id="UP000805841">
    <property type="component" value="Unassembled WGS sequence"/>
</dbReference>
<proteinExistence type="inferred from homology"/>
<keyword evidence="5 8" id="KW-0460">Magnesium</keyword>
<keyword evidence="10" id="KW-0548">Nucleotidyltransferase</keyword>
<evidence type="ECO:0000256" key="2">
    <source>
        <dbReference type="ARBA" id="ARBA00022679"/>
    </source>
</evidence>
<comment type="subunit">
    <text evidence="8">Monomer.</text>
</comment>
<evidence type="ECO:0000259" key="9">
    <source>
        <dbReference type="Pfam" id="PF12804"/>
    </source>
</evidence>
<keyword evidence="6 8" id="KW-0342">GTP-binding</keyword>
<dbReference type="Pfam" id="PF12804">
    <property type="entry name" value="NTP_transf_3"/>
    <property type="match status" value="1"/>
</dbReference>
<feature type="binding site" evidence="8">
    <location>
        <position position="26"/>
    </location>
    <ligand>
        <name>GTP</name>
        <dbReference type="ChEBI" id="CHEBI:37565"/>
    </ligand>
</feature>
<name>A0ABR7Z4C1_9PSED</name>
<dbReference type="CDD" id="cd02503">
    <property type="entry name" value="MobA"/>
    <property type="match status" value="1"/>
</dbReference>
<evidence type="ECO:0000256" key="7">
    <source>
        <dbReference type="ARBA" id="ARBA00023150"/>
    </source>
</evidence>
<organism evidence="10 11">
    <name type="scientific">Pseudomonas typographi</name>
    <dbReference type="NCBI Taxonomy" id="2715964"/>
    <lineage>
        <taxon>Bacteria</taxon>
        <taxon>Pseudomonadati</taxon>
        <taxon>Pseudomonadota</taxon>
        <taxon>Gammaproteobacteria</taxon>
        <taxon>Pseudomonadales</taxon>
        <taxon>Pseudomonadaceae</taxon>
        <taxon>Pseudomonas</taxon>
    </lineage>
</organism>
<keyword evidence="2 8" id="KW-0808">Transferase</keyword>
<comment type="domain">
    <text evidence="8">The N-terminal domain determines nucleotide recognition and specific binding, while the C-terminal domain determines the specific binding to the target protein.</text>
</comment>